<accession>A0A0D3JPJ7</accession>
<reference evidence="9" key="1">
    <citation type="journal article" date="2013" name="Nature">
        <title>Pan genome of the phytoplankton Emiliania underpins its global distribution.</title>
        <authorList>
            <person name="Read B.A."/>
            <person name="Kegel J."/>
            <person name="Klute M.J."/>
            <person name="Kuo A."/>
            <person name="Lefebvre S.C."/>
            <person name="Maumus F."/>
            <person name="Mayer C."/>
            <person name="Miller J."/>
            <person name="Monier A."/>
            <person name="Salamov A."/>
            <person name="Young J."/>
            <person name="Aguilar M."/>
            <person name="Claverie J.M."/>
            <person name="Frickenhaus S."/>
            <person name="Gonzalez K."/>
            <person name="Herman E.K."/>
            <person name="Lin Y.C."/>
            <person name="Napier J."/>
            <person name="Ogata H."/>
            <person name="Sarno A.F."/>
            <person name="Shmutz J."/>
            <person name="Schroeder D."/>
            <person name="de Vargas C."/>
            <person name="Verret F."/>
            <person name="von Dassow P."/>
            <person name="Valentin K."/>
            <person name="Van de Peer Y."/>
            <person name="Wheeler G."/>
            <person name="Dacks J.B."/>
            <person name="Delwiche C.F."/>
            <person name="Dyhrman S.T."/>
            <person name="Glockner G."/>
            <person name="John U."/>
            <person name="Richards T."/>
            <person name="Worden A.Z."/>
            <person name="Zhang X."/>
            <person name="Grigoriev I.V."/>
            <person name="Allen A.E."/>
            <person name="Bidle K."/>
            <person name="Borodovsky M."/>
            <person name="Bowler C."/>
            <person name="Brownlee C."/>
            <person name="Cock J.M."/>
            <person name="Elias M."/>
            <person name="Gladyshev V.N."/>
            <person name="Groth M."/>
            <person name="Guda C."/>
            <person name="Hadaegh A."/>
            <person name="Iglesias-Rodriguez M.D."/>
            <person name="Jenkins J."/>
            <person name="Jones B.M."/>
            <person name="Lawson T."/>
            <person name="Leese F."/>
            <person name="Lindquist E."/>
            <person name="Lobanov A."/>
            <person name="Lomsadze A."/>
            <person name="Malik S.B."/>
            <person name="Marsh M.E."/>
            <person name="Mackinder L."/>
            <person name="Mock T."/>
            <person name="Mueller-Roeber B."/>
            <person name="Pagarete A."/>
            <person name="Parker M."/>
            <person name="Probert I."/>
            <person name="Quesneville H."/>
            <person name="Raines C."/>
            <person name="Rensing S.A."/>
            <person name="Riano-Pachon D.M."/>
            <person name="Richier S."/>
            <person name="Rokitta S."/>
            <person name="Shiraiwa Y."/>
            <person name="Soanes D.M."/>
            <person name="van der Giezen M."/>
            <person name="Wahlund T.M."/>
            <person name="Williams B."/>
            <person name="Wilson W."/>
            <person name="Wolfe G."/>
            <person name="Wurch L.L."/>
        </authorList>
    </citation>
    <scope>NUCLEOTIDE SEQUENCE</scope>
</reference>
<sequence>MGKMERSTDDGAVSADGEVAKEVSSRRTSSNAWCMAGCEADRHVRALSGRIEALTGISRQHYEQYQVLRYDPSQRYVRHHDYVPRPGQTFAEPHGPRVLTVFLYLSDVESGGETAFTDLSPPIAILPKRGRALVWPSVLADDPTTQDARTHHEARPVGRGVKLAANTWIHLHDYRLPNLWGCTGAFEG</sequence>
<dbReference type="GO" id="GO:0031418">
    <property type="term" value="F:L-ascorbic acid binding"/>
    <property type="evidence" value="ECO:0007669"/>
    <property type="project" value="InterPro"/>
</dbReference>
<feature type="region of interest" description="Disordered" evidence="6">
    <location>
        <begin position="1"/>
        <end position="23"/>
    </location>
</feature>
<dbReference type="GO" id="GO:0005783">
    <property type="term" value="C:endoplasmic reticulum"/>
    <property type="evidence" value="ECO:0007669"/>
    <property type="project" value="TreeGrafter"/>
</dbReference>
<dbReference type="InterPro" id="IPR006620">
    <property type="entry name" value="Pro_4_hyd_alph"/>
</dbReference>
<organism evidence="8 9">
    <name type="scientific">Emiliania huxleyi (strain CCMP1516)</name>
    <dbReference type="NCBI Taxonomy" id="280463"/>
    <lineage>
        <taxon>Eukaryota</taxon>
        <taxon>Haptista</taxon>
        <taxon>Haptophyta</taxon>
        <taxon>Prymnesiophyceae</taxon>
        <taxon>Isochrysidales</taxon>
        <taxon>Noelaerhabdaceae</taxon>
        <taxon>Emiliania</taxon>
    </lineage>
</organism>
<evidence type="ECO:0000256" key="3">
    <source>
        <dbReference type="ARBA" id="ARBA00022964"/>
    </source>
</evidence>
<dbReference type="InterPro" id="IPR005123">
    <property type="entry name" value="Oxoglu/Fe-dep_dioxygenase_dom"/>
</dbReference>
<dbReference type="Pfam" id="PF13640">
    <property type="entry name" value="2OG-FeII_Oxy_3"/>
    <property type="match status" value="1"/>
</dbReference>
<dbReference type="PROSITE" id="PS51471">
    <property type="entry name" value="FE2OG_OXY"/>
    <property type="match status" value="1"/>
</dbReference>
<keyword evidence="5" id="KW-0408">Iron</keyword>
<dbReference type="PANTHER" id="PTHR10869">
    <property type="entry name" value="PROLYL 4-HYDROXYLASE ALPHA SUBUNIT"/>
    <property type="match status" value="1"/>
</dbReference>
<dbReference type="Gene3D" id="2.60.120.620">
    <property type="entry name" value="q2cbj1_9rhob like domain"/>
    <property type="match status" value="1"/>
</dbReference>
<feature type="domain" description="Fe2OG dioxygenase" evidence="7">
    <location>
        <begin position="61"/>
        <end position="171"/>
    </location>
</feature>
<dbReference type="SMART" id="SM00702">
    <property type="entry name" value="P4Hc"/>
    <property type="match status" value="1"/>
</dbReference>
<evidence type="ECO:0000256" key="4">
    <source>
        <dbReference type="ARBA" id="ARBA00023002"/>
    </source>
</evidence>
<dbReference type="KEGG" id="ehx:EMIHUDRAFT_367381"/>
<dbReference type="STRING" id="2903.R1CRZ7"/>
<dbReference type="InterPro" id="IPR044862">
    <property type="entry name" value="Pro_4_hyd_alph_FE2OG_OXY"/>
</dbReference>
<dbReference type="GeneID" id="17270977"/>
<evidence type="ECO:0000256" key="2">
    <source>
        <dbReference type="ARBA" id="ARBA00022723"/>
    </source>
</evidence>
<evidence type="ECO:0000313" key="9">
    <source>
        <dbReference type="Proteomes" id="UP000013827"/>
    </source>
</evidence>
<keyword evidence="2" id="KW-0479">Metal-binding</keyword>
<protein>
    <recommendedName>
        <fullName evidence="7">Fe2OG dioxygenase domain-containing protein</fullName>
    </recommendedName>
</protein>
<dbReference type="AlphaFoldDB" id="A0A0D3JPJ7"/>
<dbReference type="PaxDb" id="2903-EOD25432"/>
<dbReference type="RefSeq" id="XP_005777861.1">
    <property type="nucleotide sequence ID" value="XM_005777804.1"/>
</dbReference>
<comment type="cofactor">
    <cofactor evidence="1">
        <name>L-ascorbate</name>
        <dbReference type="ChEBI" id="CHEBI:38290"/>
    </cofactor>
</comment>
<keyword evidence="4" id="KW-0560">Oxidoreductase</keyword>
<dbReference type="HOGENOM" id="CLU_058132_3_1_1"/>
<dbReference type="GO" id="GO:0005506">
    <property type="term" value="F:iron ion binding"/>
    <property type="evidence" value="ECO:0007669"/>
    <property type="project" value="InterPro"/>
</dbReference>
<evidence type="ECO:0000256" key="6">
    <source>
        <dbReference type="SAM" id="MobiDB-lite"/>
    </source>
</evidence>
<keyword evidence="3" id="KW-0223">Dioxygenase</keyword>
<evidence type="ECO:0000256" key="5">
    <source>
        <dbReference type="ARBA" id="ARBA00023004"/>
    </source>
</evidence>
<dbReference type="GO" id="GO:0004656">
    <property type="term" value="F:procollagen-proline 4-dioxygenase activity"/>
    <property type="evidence" value="ECO:0007669"/>
    <property type="project" value="TreeGrafter"/>
</dbReference>
<dbReference type="PANTHER" id="PTHR10869:SF233">
    <property type="entry name" value="FE2OG DIOXYGENASE DOMAIN-CONTAINING PROTEIN"/>
    <property type="match status" value="1"/>
</dbReference>
<keyword evidence="9" id="KW-1185">Reference proteome</keyword>
<reference evidence="8" key="2">
    <citation type="submission" date="2024-10" db="UniProtKB">
        <authorList>
            <consortium name="EnsemblProtists"/>
        </authorList>
    </citation>
    <scope>IDENTIFICATION</scope>
</reference>
<dbReference type="InterPro" id="IPR045054">
    <property type="entry name" value="P4HA-like"/>
</dbReference>
<dbReference type="eggNOG" id="KOG1591">
    <property type="taxonomic scope" value="Eukaryota"/>
</dbReference>
<dbReference type="Proteomes" id="UP000013827">
    <property type="component" value="Unassembled WGS sequence"/>
</dbReference>
<evidence type="ECO:0000313" key="8">
    <source>
        <dbReference type="EnsemblProtists" id="EOD25432"/>
    </source>
</evidence>
<evidence type="ECO:0000256" key="1">
    <source>
        <dbReference type="ARBA" id="ARBA00001961"/>
    </source>
</evidence>
<evidence type="ECO:0000259" key="7">
    <source>
        <dbReference type="PROSITE" id="PS51471"/>
    </source>
</evidence>
<name>A0A0D3JPJ7_EMIH1</name>
<proteinExistence type="predicted"/>
<dbReference type="EnsemblProtists" id="EOD25432">
    <property type="protein sequence ID" value="EOD25432"/>
    <property type="gene ID" value="EMIHUDRAFT_367381"/>
</dbReference>